<gene>
    <name evidence="2" type="ORF">VOLCADRAFT_97275</name>
</gene>
<evidence type="ECO:0000256" key="1">
    <source>
        <dbReference type="SAM" id="MobiDB-lite"/>
    </source>
</evidence>
<feature type="compositionally biased region" description="Basic and acidic residues" evidence="1">
    <location>
        <begin position="174"/>
        <end position="188"/>
    </location>
</feature>
<dbReference type="AlphaFoldDB" id="D8UCC3"/>
<dbReference type="GeneID" id="9619278"/>
<dbReference type="RefSeq" id="XP_002956271.1">
    <property type="nucleotide sequence ID" value="XM_002956225.1"/>
</dbReference>
<dbReference type="Proteomes" id="UP000001058">
    <property type="component" value="Unassembled WGS sequence"/>
</dbReference>
<feature type="region of interest" description="Disordered" evidence="1">
    <location>
        <begin position="174"/>
        <end position="195"/>
    </location>
</feature>
<dbReference type="KEGG" id="vcn:VOLCADRAFT_97275"/>
<evidence type="ECO:0000313" key="2">
    <source>
        <dbReference type="EMBL" id="EFJ42620.1"/>
    </source>
</evidence>
<keyword evidence="3" id="KW-1185">Reference proteome</keyword>
<dbReference type="InParanoid" id="D8UCC3"/>
<sequence length="195" mass="20866">MYVLQSHCGEPALANNTATQKSVQPTLDNVGQPNMCTSAQPHIPAPRLDRVLNCAFNCASKCMSNCALSCTLKRASNRGLSCALDSMDRCASNCTLQCASNCVVRDTLNCASFNCTSSCVVGYALKCASRRMSNCGVRCGQCFAIYTFNHGVLQCDALRCVAVRRGAVRCEKTKKSDDDGKRTGDRGSHAATELA</sequence>
<evidence type="ECO:0000313" key="3">
    <source>
        <dbReference type="Proteomes" id="UP000001058"/>
    </source>
</evidence>
<accession>D8UCC3</accession>
<dbReference type="EMBL" id="GL378380">
    <property type="protein sequence ID" value="EFJ42620.1"/>
    <property type="molecule type" value="Genomic_DNA"/>
</dbReference>
<name>D8UCC3_VOLCA</name>
<reference evidence="2 3" key="1">
    <citation type="journal article" date="2010" name="Science">
        <title>Genomic analysis of organismal complexity in the multicellular green alga Volvox carteri.</title>
        <authorList>
            <person name="Prochnik S.E."/>
            <person name="Umen J."/>
            <person name="Nedelcu A.M."/>
            <person name="Hallmann A."/>
            <person name="Miller S.M."/>
            <person name="Nishii I."/>
            <person name="Ferris P."/>
            <person name="Kuo A."/>
            <person name="Mitros T."/>
            <person name="Fritz-Laylin L.K."/>
            <person name="Hellsten U."/>
            <person name="Chapman J."/>
            <person name="Simakov O."/>
            <person name="Rensing S.A."/>
            <person name="Terry A."/>
            <person name="Pangilinan J."/>
            <person name="Kapitonov V."/>
            <person name="Jurka J."/>
            <person name="Salamov A."/>
            <person name="Shapiro H."/>
            <person name="Schmutz J."/>
            <person name="Grimwood J."/>
            <person name="Lindquist E."/>
            <person name="Lucas S."/>
            <person name="Grigoriev I.V."/>
            <person name="Schmitt R."/>
            <person name="Kirk D."/>
            <person name="Rokhsar D.S."/>
        </authorList>
    </citation>
    <scope>NUCLEOTIDE SEQUENCE [LARGE SCALE GENOMIC DNA]</scope>
    <source>
        <strain evidence="3">f. Nagariensis / Eve</strain>
    </source>
</reference>
<organism evidence="3">
    <name type="scientific">Volvox carteri f. nagariensis</name>
    <dbReference type="NCBI Taxonomy" id="3068"/>
    <lineage>
        <taxon>Eukaryota</taxon>
        <taxon>Viridiplantae</taxon>
        <taxon>Chlorophyta</taxon>
        <taxon>core chlorophytes</taxon>
        <taxon>Chlorophyceae</taxon>
        <taxon>CS clade</taxon>
        <taxon>Chlamydomonadales</taxon>
        <taxon>Volvocaceae</taxon>
        <taxon>Volvox</taxon>
    </lineage>
</organism>
<dbReference type="eggNOG" id="ENOG502S9UD">
    <property type="taxonomic scope" value="Eukaryota"/>
</dbReference>
<proteinExistence type="predicted"/>
<protein>
    <submittedName>
        <fullName evidence="2">Uncharacterized protein</fullName>
    </submittedName>
</protein>